<feature type="domain" description="SH3b" evidence="2">
    <location>
        <begin position="50"/>
        <end position="119"/>
    </location>
</feature>
<organism evidence="3 4">
    <name type="scientific">Streptomyces agglomeratus</name>
    <dbReference type="NCBI Taxonomy" id="285458"/>
    <lineage>
        <taxon>Bacteria</taxon>
        <taxon>Bacillati</taxon>
        <taxon>Actinomycetota</taxon>
        <taxon>Actinomycetes</taxon>
        <taxon>Kitasatosporales</taxon>
        <taxon>Streptomycetaceae</taxon>
        <taxon>Streptomyces</taxon>
    </lineage>
</organism>
<dbReference type="PROSITE" id="PS51781">
    <property type="entry name" value="SH3B"/>
    <property type="match status" value="1"/>
</dbReference>
<reference evidence="3 4" key="1">
    <citation type="submission" date="2016-08" db="EMBL/GenBank/DDBJ databases">
        <title>Complete genome sequence of Streptomyces agglomeratus strain 6-3-2, a novel anti-MRSA actinomycete isolated from Wuli of Tebit, China.</title>
        <authorList>
            <person name="Chen X."/>
        </authorList>
    </citation>
    <scope>NUCLEOTIDE SEQUENCE [LARGE SCALE GENOMIC DNA]</scope>
    <source>
        <strain evidence="3 4">6-3-2</strain>
    </source>
</reference>
<evidence type="ECO:0000256" key="1">
    <source>
        <dbReference type="SAM" id="SignalP"/>
    </source>
</evidence>
<name>A0A1E5NYR8_9ACTN</name>
<feature type="chain" id="PRO_5009182761" description="SH3b domain-containing protein" evidence="1">
    <location>
        <begin position="30"/>
        <end position="125"/>
    </location>
</feature>
<sequence length="125" mass="13160">MLASLKTQVALTVGSLALGLLGAATQATAADQTPTAAPTAHQTSGATAYTKYGRVTANTGVWIRSRPTTHSTVLGSFRSGAKIPLACKAYGQKIDGVRIWYKLGHGSGWVTGRYVKNLNPIAWCR</sequence>
<dbReference type="EMBL" id="MEHJ01000002">
    <property type="protein sequence ID" value="OEJ21462.1"/>
    <property type="molecule type" value="Genomic_DNA"/>
</dbReference>
<dbReference type="OrthoDB" id="3482365at2"/>
<dbReference type="Proteomes" id="UP000095759">
    <property type="component" value="Unassembled WGS sequence"/>
</dbReference>
<keyword evidence="4" id="KW-1185">Reference proteome</keyword>
<evidence type="ECO:0000313" key="3">
    <source>
        <dbReference type="EMBL" id="OEJ21462.1"/>
    </source>
</evidence>
<comment type="caution">
    <text evidence="3">The sequence shown here is derived from an EMBL/GenBank/DDBJ whole genome shotgun (WGS) entry which is preliminary data.</text>
</comment>
<dbReference type="AlphaFoldDB" id="A0A1E5NYR8"/>
<proteinExistence type="predicted"/>
<feature type="signal peptide" evidence="1">
    <location>
        <begin position="1"/>
        <end position="29"/>
    </location>
</feature>
<dbReference type="Gene3D" id="2.30.30.40">
    <property type="entry name" value="SH3 Domains"/>
    <property type="match status" value="1"/>
</dbReference>
<protein>
    <recommendedName>
        <fullName evidence="2">SH3b domain-containing protein</fullName>
    </recommendedName>
</protein>
<dbReference type="InterPro" id="IPR003646">
    <property type="entry name" value="SH3-like_bac-type"/>
</dbReference>
<accession>A0A1E5NYR8</accession>
<evidence type="ECO:0000259" key="2">
    <source>
        <dbReference type="PROSITE" id="PS51781"/>
    </source>
</evidence>
<dbReference type="RefSeq" id="WP_069931236.1">
    <property type="nucleotide sequence ID" value="NZ_MEHI01000005.1"/>
</dbReference>
<keyword evidence="1" id="KW-0732">Signal</keyword>
<evidence type="ECO:0000313" key="4">
    <source>
        <dbReference type="Proteomes" id="UP000095759"/>
    </source>
</evidence>
<gene>
    <name evidence="3" type="ORF">AS594_38570</name>
</gene>